<evidence type="ECO:0000313" key="2">
    <source>
        <dbReference type="EMBL" id="MET3111714.1"/>
    </source>
</evidence>
<protein>
    <submittedName>
        <fullName evidence="2">DsbA family dithiol-disulfide isomerase</fullName>
    </submittedName>
</protein>
<dbReference type="RefSeq" id="WP_230822687.1">
    <property type="nucleotide sequence ID" value="NZ_JAJNCU010000008.1"/>
</dbReference>
<organism evidence="2 3">
    <name type="scientific">Salinicoccus halitifaciens</name>
    <dbReference type="NCBI Taxonomy" id="1073415"/>
    <lineage>
        <taxon>Bacteria</taxon>
        <taxon>Bacillati</taxon>
        <taxon>Bacillota</taxon>
        <taxon>Bacilli</taxon>
        <taxon>Bacillales</taxon>
        <taxon>Staphylococcaceae</taxon>
        <taxon>Salinicoccus</taxon>
    </lineage>
</organism>
<accession>A0ABV2EBC9</accession>
<dbReference type="GO" id="GO:0016853">
    <property type="term" value="F:isomerase activity"/>
    <property type="evidence" value="ECO:0007669"/>
    <property type="project" value="UniProtKB-KW"/>
</dbReference>
<evidence type="ECO:0000313" key="3">
    <source>
        <dbReference type="Proteomes" id="UP001549019"/>
    </source>
</evidence>
<gene>
    <name evidence="2" type="ORF">ABHD89_002130</name>
</gene>
<dbReference type="SUPFAM" id="SSF52833">
    <property type="entry name" value="Thioredoxin-like"/>
    <property type="match status" value="1"/>
</dbReference>
<sequence length="209" mass="23318">MKLLIWLDIACPYCHIGRTNLDRALKEMDAEVEVEYKSFRLNPTAPAVPDFTMKEELAGKYGKSGSEVDEMLEQLVVQGKESGITFNMDGVVPSNTMDAHRLIKFAAAENKDSAVLQRLYTAYFEEGRNTADHSVLLEIAEDAGLEAEAVRDMLESDLYKDLIYADQNEAKDIGVQGVPFIVVNGEYALPGAMRTEDYIRALQEVQDSN</sequence>
<name>A0ABV2EBC9_9STAP</name>
<proteinExistence type="predicted"/>
<keyword evidence="2" id="KW-0413">Isomerase</keyword>
<dbReference type="PANTHER" id="PTHR13887:SF41">
    <property type="entry name" value="THIOREDOXIN SUPERFAMILY PROTEIN"/>
    <property type="match status" value="1"/>
</dbReference>
<dbReference type="InterPro" id="IPR036249">
    <property type="entry name" value="Thioredoxin-like_sf"/>
</dbReference>
<dbReference type="PANTHER" id="PTHR13887">
    <property type="entry name" value="GLUTATHIONE S-TRANSFERASE KAPPA"/>
    <property type="match status" value="1"/>
</dbReference>
<comment type="caution">
    <text evidence="2">The sequence shown here is derived from an EMBL/GenBank/DDBJ whole genome shotgun (WGS) entry which is preliminary data.</text>
</comment>
<dbReference type="Proteomes" id="UP001549019">
    <property type="component" value="Unassembled WGS sequence"/>
</dbReference>
<evidence type="ECO:0000259" key="1">
    <source>
        <dbReference type="Pfam" id="PF01323"/>
    </source>
</evidence>
<dbReference type="Pfam" id="PF01323">
    <property type="entry name" value="DSBA"/>
    <property type="match status" value="1"/>
</dbReference>
<feature type="domain" description="DSBA-like thioredoxin" evidence="1">
    <location>
        <begin position="4"/>
        <end position="202"/>
    </location>
</feature>
<dbReference type="EMBL" id="JBDZDV010000006">
    <property type="protein sequence ID" value="MET3111714.1"/>
    <property type="molecule type" value="Genomic_DNA"/>
</dbReference>
<reference evidence="2 3" key="1">
    <citation type="submission" date="2024-05" db="EMBL/GenBank/DDBJ databases">
        <title>Genomic Encyclopedia of Type Strains, Phase IV (KMG-IV): sequencing the most valuable type-strain genomes for metagenomic binning, comparative biology and taxonomic classification.</title>
        <authorList>
            <person name="Goeker M."/>
        </authorList>
    </citation>
    <scope>NUCLEOTIDE SEQUENCE [LARGE SCALE GENOMIC DNA]</scope>
    <source>
        <strain evidence="2 3">DSM 25286</strain>
    </source>
</reference>
<dbReference type="CDD" id="cd03024">
    <property type="entry name" value="DsbA_FrnE"/>
    <property type="match status" value="1"/>
</dbReference>
<dbReference type="InterPro" id="IPR001853">
    <property type="entry name" value="DSBA-like_thioredoxin_dom"/>
</dbReference>
<dbReference type="Gene3D" id="3.40.30.10">
    <property type="entry name" value="Glutaredoxin"/>
    <property type="match status" value="1"/>
</dbReference>
<keyword evidence="3" id="KW-1185">Reference proteome</keyword>